<organism evidence="1 2">
    <name type="scientific">Mycolicibacterium goodii</name>
    <name type="common">Mycobacterium goodii</name>
    <dbReference type="NCBI Taxonomy" id="134601"/>
    <lineage>
        <taxon>Bacteria</taxon>
        <taxon>Bacillati</taxon>
        <taxon>Actinomycetota</taxon>
        <taxon>Actinomycetes</taxon>
        <taxon>Mycobacteriales</taxon>
        <taxon>Mycobacteriaceae</taxon>
        <taxon>Mycolicibacterium</taxon>
    </lineage>
</organism>
<name>A0ABS6HXQ4_MYCGD</name>
<dbReference type="EMBL" id="JAHBOM010000043">
    <property type="protein sequence ID" value="MBU8827446.1"/>
    <property type="molecule type" value="Genomic_DNA"/>
</dbReference>
<evidence type="ECO:0000313" key="1">
    <source>
        <dbReference type="EMBL" id="MBU8827446.1"/>
    </source>
</evidence>
<keyword evidence="2" id="KW-1185">Reference proteome</keyword>
<sequence>MLSAIAIVPAAPVLVPELMGAATDETAALRDAALAAAGELPERWVSVGTGRADAVFGPDQSGTFAGYGVNVPVALGPVTATPQELPLCVLIAAWLRGQVNPQATVDARVYATTHTADDAVEHGRRLRAAIDATAERVGVLVVADGAHTLAPAAPGGYRPDSAAVQHALDRALASGDSAALTTLPDAIVGRVAHQVLAGLAGSAPRNARELYRGAPYGVGYFVGVWAP</sequence>
<accession>A0ABS6HXQ4</accession>
<comment type="caution">
    <text evidence="1">The sequence shown here is derived from an EMBL/GenBank/DDBJ whole genome shotgun (WGS) entry which is preliminary data.</text>
</comment>
<dbReference type="Proteomes" id="UP000696413">
    <property type="component" value="Unassembled WGS sequence"/>
</dbReference>
<dbReference type="SUPFAM" id="SSF53213">
    <property type="entry name" value="LigB-like"/>
    <property type="match status" value="1"/>
</dbReference>
<dbReference type="RefSeq" id="WP_214396226.1">
    <property type="nucleotide sequence ID" value="NZ_JAHBOL010000045.1"/>
</dbReference>
<gene>
    <name evidence="1" type="ORF">KL859_31810</name>
</gene>
<protein>
    <submittedName>
        <fullName evidence="1">Uncharacterized protein</fullName>
    </submittedName>
</protein>
<evidence type="ECO:0000313" key="2">
    <source>
        <dbReference type="Proteomes" id="UP000696413"/>
    </source>
</evidence>
<proteinExistence type="predicted"/>
<dbReference type="Gene3D" id="3.40.830.10">
    <property type="entry name" value="LigB-like"/>
    <property type="match status" value="1"/>
</dbReference>
<reference evidence="1 2" key="1">
    <citation type="submission" date="2021-05" db="EMBL/GenBank/DDBJ databases">
        <title>Draft Genome Sequences of Clinical Respiratory Isolates of Mycobacterium goodii Recovered in Ireland.</title>
        <authorList>
            <person name="Flanagan P.R."/>
            <person name="Mok S."/>
            <person name="Roycroft E."/>
            <person name="Rogers T.R."/>
            <person name="Fitzgibbon M."/>
        </authorList>
    </citation>
    <scope>NUCLEOTIDE SEQUENCE [LARGE SCALE GENOMIC DNA]</scope>
    <source>
        <strain evidence="1 2">14IE55</strain>
    </source>
</reference>